<evidence type="ECO:0000256" key="2">
    <source>
        <dbReference type="ARBA" id="ARBA00004740"/>
    </source>
</evidence>
<dbReference type="GO" id="GO:0005789">
    <property type="term" value="C:endoplasmic reticulum membrane"/>
    <property type="evidence" value="ECO:0007669"/>
    <property type="project" value="UniProtKB-SubCell"/>
</dbReference>
<feature type="region of interest" description="Disordered" evidence="14">
    <location>
        <begin position="632"/>
        <end position="654"/>
    </location>
</feature>
<evidence type="ECO:0000256" key="13">
    <source>
        <dbReference type="RuleBase" id="RU368089"/>
    </source>
</evidence>
<keyword evidence="7" id="KW-0735">Signal-anchor</keyword>
<comment type="caution">
    <text evidence="17">The sequence shown here is derived from an EMBL/GenBank/DDBJ whole genome shotgun (WGS) entry which is preliminary data.</text>
</comment>
<gene>
    <name evidence="17" type="ORF">GSLYS_00004356001</name>
</gene>
<accession>A0AAV2HDM2</accession>
<keyword evidence="18" id="KW-1185">Reference proteome</keyword>
<dbReference type="GO" id="GO:0009311">
    <property type="term" value="P:oligosaccharide metabolic process"/>
    <property type="evidence" value="ECO:0007669"/>
    <property type="project" value="UniProtKB-UniRule"/>
</dbReference>
<dbReference type="InterPro" id="IPR031335">
    <property type="entry name" value="Glyco_hydro_63_C"/>
</dbReference>
<dbReference type="Pfam" id="PF16923">
    <property type="entry name" value="Glyco_hydro_63N"/>
    <property type="match status" value="1"/>
</dbReference>
<evidence type="ECO:0000259" key="16">
    <source>
        <dbReference type="Pfam" id="PF16923"/>
    </source>
</evidence>
<keyword evidence="8 13" id="KW-1133">Transmembrane helix</keyword>
<proteinExistence type="inferred from homology"/>
<evidence type="ECO:0000259" key="15">
    <source>
        <dbReference type="Pfam" id="PF03200"/>
    </source>
</evidence>
<evidence type="ECO:0000256" key="14">
    <source>
        <dbReference type="SAM" id="MobiDB-lite"/>
    </source>
</evidence>
<keyword evidence="9 13" id="KW-0472">Membrane</keyword>
<feature type="domain" description="Glycosyl hydrolase family 63 N-terminal" evidence="16">
    <location>
        <begin position="91"/>
        <end position="273"/>
    </location>
</feature>
<keyword evidence="4 13" id="KW-0812">Transmembrane</keyword>
<dbReference type="EC" id="3.2.1.106" evidence="12 13"/>
<keyword evidence="6 13" id="KW-0256">Endoplasmic reticulum</keyword>
<comment type="pathway">
    <text evidence="2">Glycan metabolism; N-glycan degradation.</text>
</comment>
<evidence type="ECO:0000256" key="12">
    <source>
        <dbReference type="ARBA" id="ARBA00038888"/>
    </source>
</evidence>
<dbReference type="SUPFAM" id="SSF48208">
    <property type="entry name" value="Six-hairpin glycosidases"/>
    <property type="match status" value="1"/>
</dbReference>
<evidence type="ECO:0000313" key="17">
    <source>
        <dbReference type="EMBL" id="CAL1530223.1"/>
    </source>
</evidence>
<evidence type="ECO:0000256" key="1">
    <source>
        <dbReference type="ARBA" id="ARBA00004648"/>
    </source>
</evidence>
<name>A0AAV2HDM2_LYMST</name>
<dbReference type="FunFam" id="1.50.10.10:FF:000009">
    <property type="entry name" value="mannosyl-oligosaccharide glucosidase"/>
    <property type="match status" value="1"/>
</dbReference>
<evidence type="ECO:0000256" key="6">
    <source>
        <dbReference type="ARBA" id="ARBA00022824"/>
    </source>
</evidence>
<comment type="catalytic activity">
    <reaction evidence="13">
        <text>N(4)-(alpha-D-Glc-(1-&gt;2)-alpha-D-Glc-(1-&gt;3)-alpha-D-Glc-(1-&gt;3)-alpha-D-Man-(1-&gt;2)-alpha-D-Man-(1-&gt;2)-alpha-D-Man-(1-&gt;3)-[alpha-D-Man-(1-&gt;2)-alpha-D-Man-(1-&gt;3)-[alpha-D-Man-(1-&gt;2)-alpha-D-Man-(1-&gt;6)]-alpha-D-Man-(1-&gt;6)]-beta-D-Man-(1-&gt;4)-beta-D-GlcNAc-(1-&gt;4)-beta-D-GlcNAc)-L-asparaginyl-[protein] + H2O = N(4)-(alpha-D-Glc-(1-&gt;3)-alpha-D-Glc-(1-&gt;3)-alpha-D-Man-(1-&gt;2)-alpha-D-Man-(1-&gt;2)-alpha-D-Man-(1-&gt;3)-[alpha-D-Man-(1-&gt;2)-alpha-D-Man-(1-&gt;3)-[alpha-D-Man-(1-&gt;2)-alpha-D-Man-(1-&gt;6)]-alpha-D-Man-(1-&gt;6)]-beta-D-Man-(1-&gt;4)-beta-D-GlcNAc-(1-&gt;4)-beta-D-GlcNAc)-L-asparaginyl-[protein] + beta-D-glucose</text>
        <dbReference type="Rhea" id="RHEA:55988"/>
        <dbReference type="Rhea" id="RHEA-COMP:12806"/>
        <dbReference type="Rhea" id="RHEA-COMP:14355"/>
        <dbReference type="ChEBI" id="CHEBI:15377"/>
        <dbReference type="ChEBI" id="CHEBI:15903"/>
        <dbReference type="ChEBI" id="CHEBI:59082"/>
        <dbReference type="ChEBI" id="CHEBI:132537"/>
        <dbReference type="EC" id="3.2.1.106"/>
    </reaction>
</comment>
<evidence type="ECO:0000256" key="9">
    <source>
        <dbReference type="ARBA" id="ARBA00023136"/>
    </source>
</evidence>
<sequence length="821" mass="94255">MVKNELRNRSKTKVRGELTVENDHDSKWPYAHGRMDPWAKVIGVTVLVVTTCLIYYFRHQQSLWDIVITPLNAPKILHANSSSAAVNPEKFWGTYRPQAYFGIKSRSKQSPVFGFMWMTQLTERMPPPLRHWCDQGDGLDGYVWQMHDGVNFGIQTIQEKQYSIRTEFVKKPGGDHGGDWTAKFHFTPNDPQKPVVVSSFFYAALDEDNGKLDAVLSKGRLRSIKGWNQNVGEFEVLFSPSETSQEKVSYLISHARQLDQLKDVLLAGLKVEAWDKARTIAYFSLSGRKVPKEVPGPNFIVQQVTRQLPFTMEVLFQSGSVQNRPNDLSGDIFTAALQDRVNSFNKKFEQVFKLKEKGYKEKDVSFAKAALSNMLGGIGYFYGSSLVQSQYNKEPVNYWEAPLYSAVPSRPFFPRGFLWDEGFHNLLISSWDEEISKDIIAHWMDLMNAEGWIPREQILGSEARAKVPTEFVVQKNTNANPPTFFLPLQSLIKSMIKSSSPSDKAYLAALYPRLKTWFNYYNTTQIGKIPFTYRWHGRDPTLIKQLNPLTLTSGLDDYPRASHPTDDERHLDLRCWIALAAGVMRDIARTLGQDWEEYDATYRLLSDNKLLDDLHWSSKGRQYSDYGLHTDKAKLEKPKPPPNLHVGQRPPQFDPDKVRVVSSPPSYTFVDAFGYVSLFPFLIKIVEPNSPKLEQILKDITDPNKLWTDFGLRSLSRTSKFYGRFNTEHDPPYWRGPIWININYLCLSALNHYRVVAGPYQETAQTIYTNLRNNLVNNIKKEYERTGYIWENYNDSTGEGKGSHPFTGWSALVVLMMAEKF</sequence>
<dbReference type="Proteomes" id="UP001497497">
    <property type="component" value="Unassembled WGS sequence"/>
</dbReference>
<comment type="subcellular location">
    <subcellularLocation>
        <location evidence="1 13">Endoplasmic reticulum membrane</location>
        <topology evidence="1 13">Single-pass type II membrane protein</topology>
    </subcellularLocation>
</comment>
<comment type="similarity">
    <text evidence="3 13">Belongs to the glycosyl hydrolase 63 family.</text>
</comment>
<dbReference type="AlphaFoldDB" id="A0AAV2HDM2"/>
<dbReference type="GO" id="GO:0006487">
    <property type="term" value="P:protein N-linked glycosylation"/>
    <property type="evidence" value="ECO:0007669"/>
    <property type="project" value="UniProtKB-UniRule"/>
</dbReference>
<dbReference type="Gene3D" id="2.70.98.110">
    <property type="entry name" value="Glycosyl hydrolase family 63, N-terminal domain"/>
    <property type="match status" value="1"/>
</dbReference>
<protein>
    <recommendedName>
        <fullName evidence="12 13">Mannosyl-oligosaccharide glucosidase</fullName>
        <ecNumber evidence="12 13">3.2.1.106</ecNumber>
    </recommendedName>
</protein>
<dbReference type="GO" id="GO:0004573">
    <property type="term" value="F:Glc3Man9GlcNAc2 oligosaccharide glucosidase activity"/>
    <property type="evidence" value="ECO:0007669"/>
    <property type="project" value="UniProtKB-UniRule"/>
</dbReference>
<comment type="function">
    <text evidence="13">Cleaves the distal alpha 1,2-linked glucose residue from the Glc(3)Man(9)GlcNAc(2) oligosaccharide precursor.</text>
</comment>
<evidence type="ECO:0000256" key="7">
    <source>
        <dbReference type="ARBA" id="ARBA00022968"/>
    </source>
</evidence>
<dbReference type="Gene3D" id="1.50.10.10">
    <property type="match status" value="1"/>
</dbReference>
<dbReference type="EMBL" id="CAXITT010000064">
    <property type="protein sequence ID" value="CAL1530223.1"/>
    <property type="molecule type" value="Genomic_DNA"/>
</dbReference>
<organism evidence="17 18">
    <name type="scientific">Lymnaea stagnalis</name>
    <name type="common">Great pond snail</name>
    <name type="synonym">Helix stagnalis</name>
    <dbReference type="NCBI Taxonomy" id="6523"/>
    <lineage>
        <taxon>Eukaryota</taxon>
        <taxon>Metazoa</taxon>
        <taxon>Spiralia</taxon>
        <taxon>Lophotrochozoa</taxon>
        <taxon>Mollusca</taxon>
        <taxon>Gastropoda</taxon>
        <taxon>Heterobranchia</taxon>
        <taxon>Euthyneura</taxon>
        <taxon>Panpulmonata</taxon>
        <taxon>Hygrophila</taxon>
        <taxon>Lymnaeoidea</taxon>
        <taxon>Lymnaeidae</taxon>
        <taxon>Lymnaea</taxon>
    </lineage>
</organism>
<evidence type="ECO:0000256" key="5">
    <source>
        <dbReference type="ARBA" id="ARBA00022801"/>
    </source>
</evidence>
<dbReference type="PANTHER" id="PTHR10412:SF11">
    <property type="entry name" value="MANNOSYL-OLIGOSACCHARIDE GLUCOSIDASE"/>
    <property type="match status" value="1"/>
</dbReference>
<feature type="transmembrane region" description="Helical" evidence="13">
    <location>
        <begin position="37"/>
        <end position="57"/>
    </location>
</feature>
<evidence type="ECO:0000256" key="8">
    <source>
        <dbReference type="ARBA" id="ARBA00022989"/>
    </source>
</evidence>
<evidence type="ECO:0000256" key="10">
    <source>
        <dbReference type="ARBA" id="ARBA00023180"/>
    </source>
</evidence>
<dbReference type="Pfam" id="PF03200">
    <property type="entry name" value="Glyco_hydro_63"/>
    <property type="match status" value="1"/>
</dbReference>
<evidence type="ECO:0000256" key="11">
    <source>
        <dbReference type="ARBA" id="ARBA00023295"/>
    </source>
</evidence>
<dbReference type="InterPro" id="IPR038518">
    <property type="entry name" value="Glyco_hydro_63N_sf"/>
</dbReference>
<keyword evidence="11 13" id="KW-0326">Glycosidase</keyword>
<dbReference type="InterPro" id="IPR031631">
    <property type="entry name" value="Glyco_hydro_63N"/>
</dbReference>
<dbReference type="InterPro" id="IPR004888">
    <property type="entry name" value="Glycoside_hydrolase_63"/>
</dbReference>
<keyword evidence="10" id="KW-0325">Glycoprotein</keyword>
<dbReference type="PANTHER" id="PTHR10412">
    <property type="entry name" value="MANNOSYL-OLIGOSACCHARIDE GLUCOSIDASE"/>
    <property type="match status" value="1"/>
</dbReference>
<evidence type="ECO:0000256" key="4">
    <source>
        <dbReference type="ARBA" id="ARBA00022692"/>
    </source>
</evidence>
<evidence type="ECO:0000256" key="3">
    <source>
        <dbReference type="ARBA" id="ARBA00010833"/>
    </source>
</evidence>
<feature type="domain" description="Glycosyl hydrolase family 63 C-terminal" evidence="15">
    <location>
        <begin position="330"/>
        <end position="819"/>
    </location>
</feature>
<keyword evidence="5 13" id="KW-0378">Hydrolase</keyword>
<dbReference type="InterPro" id="IPR012341">
    <property type="entry name" value="6hp_glycosidase-like_sf"/>
</dbReference>
<reference evidence="17 18" key="1">
    <citation type="submission" date="2024-04" db="EMBL/GenBank/DDBJ databases">
        <authorList>
            <consortium name="Genoscope - CEA"/>
            <person name="William W."/>
        </authorList>
    </citation>
    <scope>NUCLEOTIDE SEQUENCE [LARGE SCALE GENOMIC DNA]</scope>
</reference>
<dbReference type="InterPro" id="IPR008928">
    <property type="entry name" value="6-hairpin_glycosidase_sf"/>
</dbReference>
<evidence type="ECO:0000313" key="18">
    <source>
        <dbReference type="Proteomes" id="UP001497497"/>
    </source>
</evidence>